<dbReference type="EMBL" id="JAGPNK010000033">
    <property type="protein sequence ID" value="KAH7303468.1"/>
    <property type="molecule type" value="Genomic_DNA"/>
</dbReference>
<feature type="signal peptide" evidence="1">
    <location>
        <begin position="1"/>
        <end position="21"/>
    </location>
</feature>
<protein>
    <submittedName>
        <fullName evidence="2">Uncharacterized protein</fullName>
    </submittedName>
</protein>
<gene>
    <name evidence="2" type="ORF">B0I35DRAFT_415135</name>
</gene>
<feature type="chain" id="PRO_5035463981" evidence="1">
    <location>
        <begin position="22"/>
        <end position="133"/>
    </location>
</feature>
<organism evidence="2 3">
    <name type="scientific">Stachybotrys elegans</name>
    <dbReference type="NCBI Taxonomy" id="80388"/>
    <lineage>
        <taxon>Eukaryota</taxon>
        <taxon>Fungi</taxon>
        <taxon>Dikarya</taxon>
        <taxon>Ascomycota</taxon>
        <taxon>Pezizomycotina</taxon>
        <taxon>Sordariomycetes</taxon>
        <taxon>Hypocreomycetidae</taxon>
        <taxon>Hypocreales</taxon>
        <taxon>Stachybotryaceae</taxon>
        <taxon>Stachybotrys</taxon>
    </lineage>
</organism>
<evidence type="ECO:0000256" key="1">
    <source>
        <dbReference type="SAM" id="SignalP"/>
    </source>
</evidence>
<sequence>MKSLSLVAVLLVSALIGDSIAEVETTYYADGRVQRVRVAPDTGIDKRSGCNRDNCLRAMVRRPDQATSLCHSYTTASMTATDSFGSFQTPCKGLPARVSSACSCAVAPVIQTQECAVEQDGYYKFCITSLCQI</sequence>
<keyword evidence="1" id="KW-0732">Signal</keyword>
<reference evidence="2" key="1">
    <citation type="journal article" date="2021" name="Nat. Commun.">
        <title>Genetic determinants of endophytism in the Arabidopsis root mycobiome.</title>
        <authorList>
            <person name="Mesny F."/>
            <person name="Miyauchi S."/>
            <person name="Thiergart T."/>
            <person name="Pickel B."/>
            <person name="Atanasova L."/>
            <person name="Karlsson M."/>
            <person name="Huettel B."/>
            <person name="Barry K.W."/>
            <person name="Haridas S."/>
            <person name="Chen C."/>
            <person name="Bauer D."/>
            <person name="Andreopoulos W."/>
            <person name="Pangilinan J."/>
            <person name="LaButti K."/>
            <person name="Riley R."/>
            <person name="Lipzen A."/>
            <person name="Clum A."/>
            <person name="Drula E."/>
            <person name="Henrissat B."/>
            <person name="Kohler A."/>
            <person name="Grigoriev I.V."/>
            <person name="Martin F.M."/>
            <person name="Hacquard S."/>
        </authorList>
    </citation>
    <scope>NUCLEOTIDE SEQUENCE</scope>
    <source>
        <strain evidence="2">MPI-CAGE-CH-0235</strain>
    </source>
</reference>
<dbReference type="OrthoDB" id="4924410at2759"/>
<dbReference type="Proteomes" id="UP000813444">
    <property type="component" value="Unassembled WGS sequence"/>
</dbReference>
<evidence type="ECO:0000313" key="3">
    <source>
        <dbReference type="Proteomes" id="UP000813444"/>
    </source>
</evidence>
<comment type="caution">
    <text evidence="2">The sequence shown here is derived from an EMBL/GenBank/DDBJ whole genome shotgun (WGS) entry which is preliminary data.</text>
</comment>
<evidence type="ECO:0000313" key="2">
    <source>
        <dbReference type="EMBL" id="KAH7303468.1"/>
    </source>
</evidence>
<name>A0A8K0WJZ3_9HYPO</name>
<proteinExistence type="predicted"/>
<keyword evidence="3" id="KW-1185">Reference proteome</keyword>
<accession>A0A8K0WJZ3</accession>
<dbReference type="AlphaFoldDB" id="A0A8K0WJZ3"/>